<dbReference type="GO" id="GO:0030659">
    <property type="term" value="C:cytoplasmic vesicle membrane"/>
    <property type="evidence" value="ECO:0007669"/>
    <property type="project" value="UniProtKB-SubCell"/>
</dbReference>
<name>A6HZE6_RAT</name>
<evidence type="ECO:0000313" key="13">
    <source>
        <dbReference type="RGD" id="1305803"/>
    </source>
</evidence>
<evidence type="ECO:0000256" key="1">
    <source>
        <dbReference type="ARBA" id="ARBA00004180"/>
    </source>
</evidence>
<evidence type="ECO:0000259" key="10">
    <source>
        <dbReference type="PROSITE" id="PS50195"/>
    </source>
</evidence>
<dbReference type="PANTHER" id="PTHR15508">
    <property type="entry name" value="RIBOSOMAL PROTEIN S6 KINASE"/>
    <property type="match status" value="1"/>
</dbReference>
<dbReference type="Proteomes" id="UP000234681">
    <property type="component" value="Chromosome 1"/>
</dbReference>
<dbReference type="SUPFAM" id="SSF64268">
    <property type="entry name" value="PX domain"/>
    <property type="match status" value="1"/>
</dbReference>
<keyword evidence="3" id="KW-0813">Transport</keyword>
<gene>
    <name evidence="11 13" type="primary">Snx15</name>
    <name evidence="11" type="ORF">rCG_47586</name>
</gene>
<reference evidence="12" key="1">
    <citation type="submission" date="2005-09" db="EMBL/GenBank/DDBJ databases">
        <authorList>
            <person name="Mural R.J."/>
            <person name="Li P.W."/>
            <person name="Adams M.D."/>
            <person name="Amanatides P.G."/>
            <person name="Baden-Tillson H."/>
            <person name="Barnstead M."/>
            <person name="Chin S.H."/>
            <person name="Dew I."/>
            <person name="Evans C.A."/>
            <person name="Ferriera S."/>
            <person name="Flanigan M."/>
            <person name="Fosler C."/>
            <person name="Glodek A."/>
            <person name="Gu Z."/>
            <person name="Holt R.A."/>
            <person name="Jennings D."/>
            <person name="Kraft C.L."/>
            <person name="Lu F."/>
            <person name="Nguyen T."/>
            <person name="Nusskern D.R."/>
            <person name="Pfannkoch C.M."/>
            <person name="Sitter C."/>
            <person name="Sutton G.G."/>
            <person name="Venter J.C."/>
            <person name="Wang Z."/>
            <person name="Woodage T."/>
            <person name="Zheng X.H."/>
            <person name="Zhong F."/>
        </authorList>
    </citation>
    <scope>NUCLEOTIDE SEQUENCE [LARGE SCALE GENOMIC DNA]</scope>
    <source>
        <strain>BN</strain>
        <strain evidence="12">Sprague-Dawley</strain>
    </source>
</reference>
<dbReference type="InterPro" id="IPR001683">
    <property type="entry name" value="PX_dom"/>
</dbReference>
<organism evidence="11 12">
    <name type="scientific">Rattus norvegicus</name>
    <name type="common">Rat</name>
    <dbReference type="NCBI Taxonomy" id="10116"/>
    <lineage>
        <taxon>Eukaryota</taxon>
        <taxon>Metazoa</taxon>
        <taxon>Chordata</taxon>
        <taxon>Craniata</taxon>
        <taxon>Vertebrata</taxon>
        <taxon>Euteleostomi</taxon>
        <taxon>Mammalia</taxon>
        <taxon>Eutheria</taxon>
        <taxon>Euarchontoglires</taxon>
        <taxon>Glires</taxon>
        <taxon>Rodentia</taxon>
        <taxon>Myomorpha</taxon>
        <taxon>Muroidea</taxon>
        <taxon>Muridae</taxon>
        <taxon>Murinae</taxon>
        <taxon>Rattus</taxon>
    </lineage>
</organism>
<dbReference type="InterPro" id="IPR036871">
    <property type="entry name" value="PX_dom_sf"/>
</dbReference>
<proteinExistence type="inferred from homology"/>
<dbReference type="Pfam" id="PF00787">
    <property type="entry name" value="PX"/>
    <property type="match status" value="1"/>
</dbReference>
<dbReference type="InterPro" id="IPR051866">
    <property type="entry name" value="Intracell_Sig-Traffick_Protein"/>
</dbReference>
<evidence type="ECO:0000256" key="8">
    <source>
        <dbReference type="ARBA" id="ARBA00065717"/>
    </source>
</evidence>
<keyword evidence="6" id="KW-0653">Protein transport</keyword>
<evidence type="ECO:0000256" key="3">
    <source>
        <dbReference type="ARBA" id="ARBA00022448"/>
    </source>
</evidence>
<protein>
    <recommendedName>
        <fullName evidence="9">Sorting nexin-15</fullName>
    </recommendedName>
</protein>
<dbReference type="RGD" id="1305803">
    <property type="gene designation" value="Snx15"/>
</dbReference>
<evidence type="ECO:0000256" key="2">
    <source>
        <dbReference type="ARBA" id="ARBA00010883"/>
    </source>
</evidence>
<dbReference type="SMART" id="SM00312">
    <property type="entry name" value="PX"/>
    <property type="match status" value="1"/>
</dbReference>
<evidence type="ECO:0000256" key="7">
    <source>
        <dbReference type="ARBA" id="ARBA00053809"/>
    </source>
</evidence>
<keyword evidence="4" id="KW-0488">Methylation</keyword>
<evidence type="ECO:0000256" key="9">
    <source>
        <dbReference type="ARBA" id="ARBA00071932"/>
    </source>
</evidence>
<evidence type="ECO:0000256" key="6">
    <source>
        <dbReference type="ARBA" id="ARBA00022927"/>
    </source>
</evidence>
<evidence type="ECO:0000256" key="4">
    <source>
        <dbReference type="ARBA" id="ARBA00022481"/>
    </source>
</evidence>
<dbReference type="GO" id="GO:0035091">
    <property type="term" value="F:phosphatidylinositol binding"/>
    <property type="evidence" value="ECO:0007669"/>
    <property type="project" value="InterPro"/>
</dbReference>
<evidence type="ECO:0000313" key="12">
    <source>
        <dbReference type="Proteomes" id="UP000234681"/>
    </source>
</evidence>
<comment type="function">
    <text evidence="7">May be involved in several stages of intracellular trafficking. Overexpression of SNX15 disrupts the normal trafficking of proteins from the plasma membrane to recycling endosomes or the TGN.</text>
</comment>
<sequence>MSRRAKKDDFLRHYTVSDPRTHPKGYTEYKVTAQFISKKDPEDIKEVVVWKRYSDFRKLHGDLAYTHRNLFRRLEEFPAFPRAQVFGRFEASVIEERRKGAEDLLRFTVPIPALNNSPQLKEFFRASVSLWSLPSGSPPIQPCPGGLGPSLLL</sequence>
<dbReference type="GO" id="GO:0015031">
    <property type="term" value="P:protein transport"/>
    <property type="evidence" value="ECO:0007669"/>
    <property type="project" value="UniProtKB-KW"/>
</dbReference>
<dbReference type="EMBL" id="CH473953">
    <property type="protein sequence ID" value="EDM12575.1"/>
    <property type="molecule type" value="Genomic_DNA"/>
</dbReference>
<dbReference type="PANTHER" id="PTHR15508:SF9">
    <property type="entry name" value="SORTING NEXIN-15"/>
    <property type="match status" value="1"/>
</dbReference>
<accession>A6HZE6</accession>
<comment type="subcellular location">
    <subcellularLocation>
        <location evidence="1">Cytoplasmic vesicle membrane</location>
        <topology evidence="1">Peripheral membrane protein</topology>
        <orientation evidence="1">Cytoplasmic side</orientation>
    </subcellularLocation>
</comment>
<feature type="domain" description="PX" evidence="10">
    <location>
        <begin position="7"/>
        <end position="131"/>
    </location>
</feature>
<dbReference type="Gene3D" id="3.30.1520.10">
    <property type="entry name" value="Phox-like domain"/>
    <property type="match status" value="1"/>
</dbReference>
<dbReference type="FunFam" id="3.30.1520.10:FF:000029">
    <property type="entry name" value="sorting nexin-15 isoform X1"/>
    <property type="match status" value="1"/>
</dbReference>
<dbReference type="PROSITE" id="PS50195">
    <property type="entry name" value="PX"/>
    <property type="match status" value="1"/>
</dbReference>
<dbReference type="AlphaFoldDB" id="A6HZE6"/>
<comment type="similarity">
    <text evidence="2">Belongs to the sorting nexin family.</text>
</comment>
<evidence type="ECO:0000313" key="11">
    <source>
        <dbReference type="EMBL" id="EDM12575.1"/>
    </source>
</evidence>
<comment type="subunit">
    <text evidence="8">Homodimer. Interacts with SNX1, SNX2 and SNX4.</text>
</comment>
<keyword evidence="5" id="KW-0597">Phosphoprotein</keyword>
<evidence type="ECO:0000256" key="5">
    <source>
        <dbReference type="ARBA" id="ARBA00022553"/>
    </source>
</evidence>